<dbReference type="GeneID" id="59343758"/>
<feature type="compositionally biased region" description="Low complexity" evidence="1">
    <location>
        <begin position="525"/>
        <end position="538"/>
    </location>
</feature>
<dbReference type="InterPro" id="IPR003103">
    <property type="entry name" value="BAG_domain"/>
</dbReference>
<name>A0A8H6SUP6_9AGAR</name>
<reference evidence="3" key="1">
    <citation type="submission" date="2020-05" db="EMBL/GenBank/DDBJ databases">
        <title>Mycena genomes resolve the evolution of fungal bioluminescence.</title>
        <authorList>
            <person name="Tsai I.J."/>
        </authorList>
    </citation>
    <scope>NUCLEOTIDE SEQUENCE</scope>
    <source>
        <strain evidence="3">171206Taipei</strain>
    </source>
</reference>
<feature type="compositionally biased region" description="Basic and acidic residues" evidence="1">
    <location>
        <begin position="323"/>
        <end position="340"/>
    </location>
</feature>
<dbReference type="GO" id="GO:0051087">
    <property type="term" value="F:protein-folding chaperone binding"/>
    <property type="evidence" value="ECO:0007669"/>
    <property type="project" value="InterPro"/>
</dbReference>
<dbReference type="RefSeq" id="XP_037221534.1">
    <property type="nucleotide sequence ID" value="XM_037361242.1"/>
</dbReference>
<gene>
    <name evidence="3" type="ORF">MIND_00442800</name>
</gene>
<evidence type="ECO:0000259" key="2">
    <source>
        <dbReference type="PROSITE" id="PS51035"/>
    </source>
</evidence>
<dbReference type="Pfam" id="PF02179">
    <property type="entry name" value="BAG"/>
    <property type="match status" value="1"/>
</dbReference>
<feature type="compositionally biased region" description="Polar residues" evidence="1">
    <location>
        <begin position="508"/>
        <end position="524"/>
    </location>
</feature>
<dbReference type="AlphaFoldDB" id="A0A8H6SUP6"/>
<feature type="region of interest" description="Disordered" evidence="1">
    <location>
        <begin position="232"/>
        <end position="274"/>
    </location>
</feature>
<dbReference type="InterPro" id="IPR036533">
    <property type="entry name" value="BAG_dom_sf"/>
</dbReference>
<proteinExistence type="predicted"/>
<accession>A0A8H6SUP6</accession>
<feature type="compositionally biased region" description="Low complexity" evidence="1">
    <location>
        <begin position="306"/>
        <end position="322"/>
    </location>
</feature>
<sequence>MFSPSYSYRSTPRDKYLAAIAQAQAAEAEYLAAERLQQEEDMLRHRLEQIQSMKQPRYDDFARAPLYPRYNQQPAFDIEALRQQIAAEERQRILREQEEEAKVRKARALAVERQRALALEEAKLAAVVQRSSRPTYVDLNDLIHGLSTPPSARPRASKPRVALFAPEVESESTPIGLEDVLATIFGVKKQPAPPKKEAAVGLEQLLHHLVNTQGAGNAAQVDVSQLFQQFIGGQQPQQQAESSQQQPQVPTVEPKKKEAAPCPAPAPTPAHGGLEQLFNQFAGGHCAPNHGQVDLSQLLNMFMGGQQPQQPQAESSKSAESQLKADLEARLSSEQSKEDQDLAEAIRMSLADLDAANSTTTDSKGKSPAPAPVNDASSSAAEIKAIEGSFTALSNEWVFPDQLDFSTSRTSSPVRGGAESESVLSKLTYSAHNQPVRYYHQALSKLLARLDAVDSFGDEEVRHARKEVVGKVEGALDEVESIVESRWRKSVGRAPRTSPAPVTEDVASETTTTSPFQPASVSLDTPSTPAQSAPSPSSHPDESTETIRPYGVESPSPAIDTFLLPAQSEEQKPQRRNDEEVGSDWSELDA</sequence>
<feature type="region of interest" description="Disordered" evidence="1">
    <location>
        <begin position="356"/>
        <end position="378"/>
    </location>
</feature>
<feature type="domain" description="BAG" evidence="2">
    <location>
        <begin position="443"/>
        <end position="483"/>
    </location>
</feature>
<feature type="compositionally biased region" description="Low complexity" evidence="1">
    <location>
        <begin position="232"/>
        <end position="248"/>
    </location>
</feature>
<feature type="compositionally biased region" description="Basic and acidic residues" evidence="1">
    <location>
        <begin position="569"/>
        <end position="579"/>
    </location>
</feature>
<keyword evidence="4" id="KW-1185">Reference proteome</keyword>
<feature type="compositionally biased region" description="Acidic residues" evidence="1">
    <location>
        <begin position="580"/>
        <end position="590"/>
    </location>
</feature>
<feature type="region of interest" description="Disordered" evidence="1">
    <location>
        <begin position="305"/>
        <end position="341"/>
    </location>
</feature>
<dbReference type="EMBL" id="JACAZF010000004">
    <property type="protein sequence ID" value="KAF7306515.1"/>
    <property type="molecule type" value="Genomic_DNA"/>
</dbReference>
<evidence type="ECO:0000313" key="4">
    <source>
        <dbReference type="Proteomes" id="UP000636479"/>
    </source>
</evidence>
<dbReference type="Proteomes" id="UP000636479">
    <property type="component" value="Unassembled WGS sequence"/>
</dbReference>
<dbReference type="PROSITE" id="PS51035">
    <property type="entry name" value="BAG"/>
    <property type="match status" value="1"/>
</dbReference>
<protein>
    <submittedName>
        <fullName evidence="3">BAG domain-containing protein</fullName>
    </submittedName>
</protein>
<dbReference type="OrthoDB" id="333905at2759"/>
<dbReference type="Gene3D" id="1.20.58.120">
    <property type="entry name" value="BAG domain"/>
    <property type="match status" value="1"/>
</dbReference>
<evidence type="ECO:0000313" key="3">
    <source>
        <dbReference type="EMBL" id="KAF7306515.1"/>
    </source>
</evidence>
<comment type="caution">
    <text evidence="3">The sequence shown here is derived from an EMBL/GenBank/DDBJ whole genome shotgun (WGS) entry which is preliminary data.</text>
</comment>
<organism evidence="3 4">
    <name type="scientific">Mycena indigotica</name>
    <dbReference type="NCBI Taxonomy" id="2126181"/>
    <lineage>
        <taxon>Eukaryota</taxon>
        <taxon>Fungi</taxon>
        <taxon>Dikarya</taxon>
        <taxon>Basidiomycota</taxon>
        <taxon>Agaricomycotina</taxon>
        <taxon>Agaricomycetes</taxon>
        <taxon>Agaricomycetidae</taxon>
        <taxon>Agaricales</taxon>
        <taxon>Marasmiineae</taxon>
        <taxon>Mycenaceae</taxon>
        <taxon>Mycena</taxon>
    </lineage>
</organism>
<feature type="region of interest" description="Disordered" evidence="1">
    <location>
        <begin position="487"/>
        <end position="590"/>
    </location>
</feature>
<evidence type="ECO:0000256" key="1">
    <source>
        <dbReference type="SAM" id="MobiDB-lite"/>
    </source>
</evidence>
<dbReference type="SUPFAM" id="SSF63491">
    <property type="entry name" value="BAG domain"/>
    <property type="match status" value="1"/>
</dbReference>